<evidence type="ECO:0000313" key="2">
    <source>
        <dbReference type="Proteomes" id="UP001140949"/>
    </source>
</evidence>
<dbReference type="AlphaFoldDB" id="A0AAX6E150"/>
<dbReference type="GO" id="GO:0008233">
    <property type="term" value="F:peptidase activity"/>
    <property type="evidence" value="ECO:0007669"/>
    <property type="project" value="UniProtKB-KW"/>
</dbReference>
<keyword evidence="2" id="KW-1185">Reference proteome</keyword>
<reference evidence="1" key="1">
    <citation type="journal article" date="2023" name="GigaByte">
        <title>Genome assembly of the bearded iris, Iris pallida Lam.</title>
        <authorList>
            <person name="Bruccoleri R.E."/>
            <person name="Oakeley E.J."/>
            <person name="Faust A.M.E."/>
            <person name="Altorfer M."/>
            <person name="Dessus-Babus S."/>
            <person name="Burckhardt D."/>
            <person name="Oertli M."/>
            <person name="Naumann U."/>
            <person name="Petersen F."/>
            <person name="Wong J."/>
        </authorList>
    </citation>
    <scope>NUCLEOTIDE SEQUENCE</scope>
    <source>
        <strain evidence="1">GSM-AAB239-AS_SAM_17_03QT</strain>
    </source>
</reference>
<keyword evidence="1" id="KW-0378">Hydrolase</keyword>
<evidence type="ECO:0000313" key="1">
    <source>
        <dbReference type="EMBL" id="KAJ6797778.1"/>
    </source>
</evidence>
<gene>
    <name evidence="1" type="ORF">M6B38_215320</name>
</gene>
<keyword evidence="1" id="KW-0645">Protease</keyword>
<dbReference type="GO" id="GO:0006508">
    <property type="term" value="P:proteolysis"/>
    <property type="evidence" value="ECO:0007669"/>
    <property type="project" value="UniProtKB-KW"/>
</dbReference>
<comment type="caution">
    <text evidence="1">The sequence shown here is derived from an EMBL/GenBank/DDBJ whole genome shotgun (WGS) entry which is preliminary data.</text>
</comment>
<sequence length="100" mass="11305">MSKKGHLKVLTQSFIDPRREGLRRGPGPAATGVPCHRLVVGWAGVLCYGRNLVSFVFLDFFPHCMYNLFHEANIFAYSTINPCFDFFRLGFGIKSWGVYG</sequence>
<dbReference type="Proteomes" id="UP001140949">
    <property type="component" value="Unassembled WGS sequence"/>
</dbReference>
<reference evidence="1" key="2">
    <citation type="submission" date="2023-04" db="EMBL/GenBank/DDBJ databases">
        <authorList>
            <person name="Bruccoleri R.E."/>
            <person name="Oakeley E.J."/>
            <person name="Faust A.-M."/>
            <person name="Dessus-Babus S."/>
            <person name="Altorfer M."/>
            <person name="Burckhardt D."/>
            <person name="Oertli M."/>
            <person name="Naumann U."/>
            <person name="Petersen F."/>
            <person name="Wong J."/>
        </authorList>
    </citation>
    <scope>NUCLEOTIDE SEQUENCE</scope>
    <source>
        <strain evidence="1">GSM-AAB239-AS_SAM_17_03QT</strain>
        <tissue evidence="1">Leaf</tissue>
    </source>
</reference>
<protein>
    <submittedName>
        <fullName evidence="1">Protease Do-like 10, mitochondrial</fullName>
    </submittedName>
</protein>
<proteinExistence type="predicted"/>
<organism evidence="1 2">
    <name type="scientific">Iris pallida</name>
    <name type="common">Sweet iris</name>
    <dbReference type="NCBI Taxonomy" id="29817"/>
    <lineage>
        <taxon>Eukaryota</taxon>
        <taxon>Viridiplantae</taxon>
        <taxon>Streptophyta</taxon>
        <taxon>Embryophyta</taxon>
        <taxon>Tracheophyta</taxon>
        <taxon>Spermatophyta</taxon>
        <taxon>Magnoliopsida</taxon>
        <taxon>Liliopsida</taxon>
        <taxon>Asparagales</taxon>
        <taxon>Iridaceae</taxon>
        <taxon>Iridoideae</taxon>
        <taxon>Irideae</taxon>
        <taxon>Iris</taxon>
    </lineage>
</organism>
<dbReference type="EMBL" id="JANAVB010040620">
    <property type="protein sequence ID" value="KAJ6797778.1"/>
    <property type="molecule type" value="Genomic_DNA"/>
</dbReference>
<name>A0AAX6E150_IRIPA</name>
<accession>A0AAX6E150</accession>